<keyword evidence="26" id="KW-1185">Reference proteome</keyword>
<evidence type="ECO:0000256" key="7">
    <source>
        <dbReference type="ARBA" id="ARBA00022553"/>
    </source>
</evidence>
<dbReference type="InterPro" id="IPR055414">
    <property type="entry name" value="LRR_R13L4/SHOC2-like"/>
</dbReference>
<comment type="catalytic activity">
    <reaction evidence="21">
        <text>L-seryl-[protein] + ATP = O-phospho-L-seryl-[protein] + ADP + H(+)</text>
        <dbReference type="Rhea" id="RHEA:17989"/>
        <dbReference type="Rhea" id="RHEA-COMP:9863"/>
        <dbReference type="Rhea" id="RHEA-COMP:11604"/>
        <dbReference type="ChEBI" id="CHEBI:15378"/>
        <dbReference type="ChEBI" id="CHEBI:29999"/>
        <dbReference type="ChEBI" id="CHEBI:30616"/>
        <dbReference type="ChEBI" id="CHEBI:83421"/>
        <dbReference type="ChEBI" id="CHEBI:456216"/>
        <dbReference type="EC" id="2.7.11.1"/>
    </reaction>
</comment>
<comment type="similarity">
    <text evidence="3">Belongs to the RLP family.</text>
</comment>
<feature type="binding site" evidence="22">
    <location>
        <position position="1748"/>
    </location>
    <ligand>
        <name>ATP</name>
        <dbReference type="ChEBI" id="CHEBI:30616"/>
    </ligand>
</feature>
<evidence type="ECO:0000256" key="10">
    <source>
        <dbReference type="ARBA" id="ARBA00022692"/>
    </source>
</evidence>
<dbReference type="GO" id="GO:0004674">
    <property type="term" value="F:protein serine/threonine kinase activity"/>
    <property type="evidence" value="ECO:0007669"/>
    <property type="project" value="UniProtKB-KW"/>
</dbReference>
<reference evidence="25 26" key="1">
    <citation type="submission" date="2019-06" db="EMBL/GenBank/DDBJ databases">
        <title>WGS assembly of Gossypium darwinii.</title>
        <authorList>
            <person name="Chen Z.J."/>
            <person name="Sreedasyam A."/>
            <person name="Ando A."/>
            <person name="Song Q."/>
            <person name="De L."/>
            <person name="Hulse-Kemp A."/>
            <person name="Ding M."/>
            <person name="Ye W."/>
            <person name="Kirkbride R."/>
            <person name="Jenkins J."/>
            <person name="Plott C."/>
            <person name="Lovell J."/>
            <person name="Lin Y.-M."/>
            <person name="Vaughn R."/>
            <person name="Liu B."/>
            <person name="Li W."/>
            <person name="Simpson S."/>
            <person name="Scheffler B."/>
            <person name="Saski C."/>
            <person name="Grover C."/>
            <person name="Hu G."/>
            <person name="Conover J."/>
            <person name="Carlson J."/>
            <person name="Shu S."/>
            <person name="Boston L."/>
            <person name="Williams M."/>
            <person name="Peterson D."/>
            <person name="Mcgee K."/>
            <person name="Jones D."/>
            <person name="Wendel J."/>
            <person name="Stelly D."/>
            <person name="Grimwood J."/>
            <person name="Schmutz J."/>
        </authorList>
    </citation>
    <scope>NUCLEOTIDE SEQUENCE [LARGE SCALE GENOMIC DNA]</scope>
    <source>
        <strain evidence="25">1808015.09</strain>
    </source>
</reference>
<keyword evidence="16 23" id="KW-1133">Transmembrane helix</keyword>
<feature type="domain" description="Protein kinase" evidence="24">
    <location>
        <begin position="1719"/>
        <end position="2031"/>
    </location>
</feature>
<dbReference type="SUPFAM" id="SSF56112">
    <property type="entry name" value="Protein kinase-like (PK-like)"/>
    <property type="match status" value="2"/>
</dbReference>
<dbReference type="InterPro" id="IPR011009">
    <property type="entry name" value="Kinase-like_dom_sf"/>
</dbReference>
<dbReference type="SUPFAM" id="SSF52058">
    <property type="entry name" value="L domain-like"/>
    <property type="match status" value="4"/>
</dbReference>
<dbReference type="InterPro" id="IPR017441">
    <property type="entry name" value="Protein_kinase_ATP_BS"/>
</dbReference>
<dbReference type="PROSITE" id="PS50011">
    <property type="entry name" value="PROTEIN_KINASE_DOM"/>
    <property type="match status" value="2"/>
</dbReference>
<keyword evidence="18" id="KW-0675">Receptor</keyword>
<evidence type="ECO:0000256" key="9">
    <source>
        <dbReference type="ARBA" id="ARBA00022679"/>
    </source>
</evidence>
<keyword evidence="6" id="KW-0723">Serine/threonine-protein kinase</keyword>
<accession>A0A5D2B3U0</accession>
<evidence type="ECO:0000256" key="18">
    <source>
        <dbReference type="ARBA" id="ARBA00023170"/>
    </source>
</evidence>
<evidence type="ECO:0000256" key="1">
    <source>
        <dbReference type="ARBA" id="ARBA00004251"/>
    </source>
</evidence>
<comment type="similarity">
    <text evidence="2">Belongs to the protein kinase superfamily. Ser/Thr protein kinase family.</text>
</comment>
<evidence type="ECO:0000256" key="16">
    <source>
        <dbReference type="ARBA" id="ARBA00022989"/>
    </source>
</evidence>
<dbReference type="Gene3D" id="1.10.510.10">
    <property type="entry name" value="Transferase(Phosphotransferase) domain 1"/>
    <property type="match status" value="2"/>
</dbReference>
<dbReference type="SMART" id="SM00220">
    <property type="entry name" value="S_TKc"/>
    <property type="match status" value="2"/>
</dbReference>
<keyword evidence="12" id="KW-0677">Repeat</keyword>
<evidence type="ECO:0000256" key="8">
    <source>
        <dbReference type="ARBA" id="ARBA00022614"/>
    </source>
</evidence>
<dbReference type="InterPro" id="IPR032675">
    <property type="entry name" value="LRR_dom_sf"/>
</dbReference>
<evidence type="ECO:0000256" key="23">
    <source>
        <dbReference type="SAM" id="Phobius"/>
    </source>
</evidence>
<dbReference type="InterPro" id="IPR013210">
    <property type="entry name" value="LRR_N_plant-typ"/>
</dbReference>
<dbReference type="Pfam" id="PF08263">
    <property type="entry name" value="LRRNT_2"/>
    <property type="match status" value="2"/>
</dbReference>
<dbReference type="FunFam" id="1.10.510.10:FF:000358">
    <property type="entry name" value="Putative leucine-rich repeat receptor-like serine/threonine-protein kinase"/>
    <property type="match status" value="2"/>
</dbReference>
<evidence type="ECO:0000256" key="12">
    <source>
        <dbReference type="ARBA" id="ARBA00022737"/>
    </source>
</evidence>
<dbReference type="InterPro" id="IPR001245">
    <property type="entry name" value="Ser-Thr/Tyr_kinase_cat_dom"/>
</dbReference>
<dbReference type="PROSITE" id="PS51450">
    <property type="entry name" value="LRR"/>
    <property type="match status" value="1"/>
</dbReference>
<dbReference type="InterPro" id="IPR001611">
    <property type="entry name" value="Leu-rich_rpt"/>
</dbReference>
<keyword evidence="11" id="KW-0732">Signal</keyword>
<feature type="transmembrane region" description="Helical" evidence="23">
    <location>
        <begin position="661"/>
        <end position="682"/>
    </location>
</feature>
<sequence length="2038" mass="223460">MEQSRKHLEVSSSFFLVYVEVIILLSCFNLQGLNLLGLASPVAGGNETDQQALLQFKAKIIGDQLRSWNSSIHFCQWLGVTCGRKHRRVTRLELQFQKLSGSLSPYIGNLSFLRELNLSGNSFRNDIPQEIGGLRRLETLSLINNSLSGEIPSNLSACSKLTLVDMTGNQLTGEIPSMLGSLSNLKVLNLQNNSLRGSIPPSLGNLSSLEVLSLAINRLTGIIPEAFRQLANLSDFSVAQNAISGIVPVAMFNLSNIRLFDIGQNKIQGTLHSDISITMPYVEFFSITGNQISGQIPLLISNASNLNVLHLADNKLSGNVPSLEKLNKLYKCALAINHLGHGEEGDLNFLCTLVNNTKLEFLYLIQNNFGGVFPECISNYSSTLLHLVIGENKISGRIPDGIGNLINLEFLAIAQNQLSGHIPFDIGRLQKLKIFSADNNFLSGIIPYSIGNLTMLTKLGLGVNNLQGNIPSSLGKCLNLLEINISYNNLNGSIPPEVLELSSLSIELDLSSNYLTGQLPVEVEKLKNLGYLDVSQNKLSGLLPNNLGSCVSMEKLLLDGNSFEGSIPSSLSSLRGLEALDVSNNNLSGGIPEFLVNFGALKYLNLSFNDFEGVVPSEGVFKNASATFVEGNNKLCGGIPELHLSRCNSKPSSNTSLRLKIAIVVVILGVTFLFSFLLIMWFRKKKEKQSTTTCVESSLLQLSYQSILRATDGFSTQNLVGSGSFGSVYKGVLEASGAVIAVKVLNLLNRGASRSFLAECEALKNIRHRNLVKVLTAISGVNYQGNDFKALVYEFMENGSLEDWLHPFIGMNEPETARNLNFFQRVSVAIDVAHALEYLHHHCEEPIIHCDLKPSNILLDEEMVGHISDFGLAKILSADKLNYSTNQSSSLGLRGTIGYAPPEYGLGSELSTKGDVYSYGILLLEMFTGKRPTHDMFKAGFSIHNFVMVALPERITEIIDPILLQERSRHRTPGNITFSDRHLQHLNSIFEIGLACSAESPSERMDMSDIVSKLCSIRDKLLRPTHYRHERQTLNTAQSTATAVGGNDTDLQALLQFKAMITGDQLKVMSSWNSSIHFCQWHGVTCGRNNRRVIKLELQFLKLSGSLSPFIGNLSFLMELNLVRNNFHSQIPQEIGRLRRLEALQLSNNSITGEIPSNLSSGSELTFVSMRGNKLTGEIPASLGLLSNMKTLSFAINRLRGSIPPSFGNLSSLEALILRNNALRGVIPEDIGRLTNLSFFHVEENAISGIIPVGMFNLSNIRSFDIGGNNIQGTLPSNLAITMPYIDFFSVWGNQLSGKIPISISNASNLNLLQLYTNRFIGNVPSFEKLDKLSYLLLGTNHLGNGTEGDLNFLCSLVNNSKLDTLDIGTNNFGGVLPKCISNFSSTLLFLVIENNKILGRIPDGIGNLINLEVLRVSQNQLSGPIPLNIGRIQKLNTFDARYNFLTGTIPYSAGNLTGLMFLALGLNNFQGSIPSSLGNCQNLLVLGLSYNNLSGSIPPQVLGLSSLSILLNLSSNYLTGELPVEVENLKNLGDLDFSKNKLSGLLPKSLGSCVRLERLFLGGNLFEGPIPSSLSSLRGLVELDISENNLSGGVPEFLVNFGALKYINLSFNNFEGVIPSGGVFKNASAVFVEGNNKLCGGIPELHLSRCNSKTSSKTSLRFKIVIVVVVILGVTLVLSIVLIIWFRKRKVQQPMSTLAENSLLWLSYQSILKATNEFSMRNLVGSGSFGSVYKGILEESGVAIAVKVLNLLDHRSSRSFLVECETLKNIRHRNLVKVLTAISGVDYQGNDFKALVYEFMVNGSLEDWLHSPTGTSELETMRKLNFFQRVSVAIDVAHALEYLHHHCETSIIHCDLKPSNILLDEEMVGHISDFGLAKIISADELNCSTKMSSSLGLRGTIGYAPPEYGMGSELSTKGDVYGYGILLLEMFTGKRPTDERFRDGLSLHNFVKAALPEQIIEITDPILVEERVTRRTPDVKILRNDRHLRCLNSLFEIGLTCSAESPNERIDMSDVVIKLCSIRDKLHPTRLRHEVGT</sequence>
<dbReference type="FunFam" id="3.80.10.10:FF:000383">
    <property type="entry name" value="Leucine-rich repeat receptor protein kinase EMS1"/>
    <property type="match status" value="1"/>
</dbReference>
<dbReference type="InterPro" id="IPR008271">
    <property type="entry name" value="Ser/Thr_kinase_AS"/>
</dbReference>
<dbReference type="FunFam" id="3.30.200.20:FF:000432">
    <property type="entry name" value="LRR receptor-like serine/threonine-protein kinase EFR"/>
    <property type="match status" value="2"/>
</dbReference>
<keyword evidence="17 23" id="KW-0472">Membrane</keyword>
<name>A0A5D2B3U0_GOSDA</name>
<evidence type="ECO:0000256" key="19">
    <source>
        <dbReference type="ARBA" id="ARBA00023180"/>
    </source>
</evidence>
<dbReference type="EMBL" id="CM017710">
    <property type="protein sequence ID" value="TYG51951.1"/>
    <property type="molecule type" value="Genomic_DNA"/>
</dbReference>
<dbReference type="Gene3D" id="3.30.200.20">
    <property type="entry name" value="Phosphorylase Kinase, domain 1"/>
    <property type="match status" value="2"/>
</dbReference>
<dbReference type="InterPro" id="IPR051809">
    <property type="entry name" value="Plant_receptor-like_S/T_kinase"/>
</dbReference>
<proteinExistence type="inferred from homology"/>
<dbReference type="SMART" id="SM00369">
    <property type="entry name" value="LRR_TYP"/>
    <property type="match status" value="13"/>
</dbReference>
<evidence type="ECO:0000256" key="15">
    <source>
        <dbReference type="ARBA" id="ARBA00022840"/>
    </source>
</evidence>
<evidence type="ECO:0000256" key="11">
    <source>
        <dbReference type="ARBA" id="ARBA00022729"/>
    </source>
</evidence>
<dbReference type="Proteomes" id="UP000323506">
    <property type="component" value="Chromosome D10"/>
</dbReference>
<dbReference type="FunFam" id="3.80.10.10:FF:000288">
    <property type="entry name" value="LRR receptor-like serine/threonine-protein kinase EFR"/>
    <property type="match status" value="2"/>
</dbReference>
<dbReference type="FunFam" id="3.80.10.10:FF:000095">
    <property type="entry name" value="LRR receptor-like serine/threonine-protein kinase GSO1"/>
    <property type="match status" value="1"/>
</dbReference>
<dbReference type="PANTHER" id="PTHR27008">
    <property type="entry name" value="OS04G0122200 PROTEIN"/>
    <property type="match status" value="1"/>
</dbReference>
<dbReference type="Pfam" id="PF07714">
    <property type="entry name" value="PK_Tyr_Ser-Thr"/>
    <property type="match status" value="1"/>
</dbReference>
<feature type="binding site" evidence="22">
    <location>
        <position position="743"/>
    </location>
    <ligand>
        <name>ATP</name>
        <dbReference type="ChEBI" id="CHEBI:30616"/>
    </ligand>
</feature>
<dbReference type="Pfam" id="PF00069">
    <property type="entry name" value="Pkinase"/>
    <property type="match status" value="1"/>
</dbReference>
<evidence type="ECO:0000256" key="14">
    <source>
        <dbReference type="ARBA" id="ARBA00022777"/>
    </source>
</evidence>
<evidence type="ECO:0000256" key="3">
    <source>
        <dbReference type="ARBA" id="ARBA00009592"/>
    </source>
</evidence>
<keyword evidence="5" id="KW-1003">Cell membrane</keyword>
<evidence type="ECO:0000313" key="25">
    <source>
        <dbReference type="EMBL" id="TYG51951.1"/>
    </source>
</evidence>
<evidence type="ECO:0000256" key="2">
    <source>
        <dbReference type="ARBA" id="ARBA00008684"/>
    </source>
</evidence>
<keyword evidence="15 22" id="KW-0067">ATP-binding</keyword>
<evidence type="ECO:0000256" key="20">
    <source>
        <dbReference type="ARBA" id="ARBA00047899"/>
    </source>
</evidence>
<keyword evidence="9" id="KW-0808">Transferase</keyword>
<dbReference type="GO" id="GO:0005886">
    <property type="term" value="C:plasma membrane"/>
    <property type="evidence" value="ECO:0007669"/>
    <property type="project" value="UniProtKB-SubCell"/>
</dbReference>
<dbReference type="SMART" id="SM00365">
    <property type="entry name" value="LRR_SD22"/>
    <property type="match status" value="11"/>
</dbReference>
<dbReference type="EC" id="2.7.11.1" evidence="4"/>
<feature type="transmembrane region" description="Helical" evidence="23">
    <location>
        <begin position="1665"/>
        <end position="1687"/>
    </location>
</feature>
<evidence type="ECO:0000256" key="21">
    <source>
        <dbReference type="ARBA" id="ARBA00048679"/>
    </source>
</evidence>
<evidence type="ECO:0000256" key="22">
    <source>
        <dbReference type="PROSITE-ProRule" id="PRU10141"/>
    </source>
</evidence>
<dbReference type="Pfam" id="PF23598">
    <property type="entry name" value="LRR_14"/>
    <property type="match status" value="1"/>
</dbReference>
<dbReference type="Gene3D" id="3.80.10.10">
    <property type="entry name" value="Ribonuclease Inhibitor"/>
    <property type="match status" value="4"/>
</dbReference>
<dbReference type="InterPro" id="IPR003591">
    <property type="entry name" value="Leu-rich_rpt_typical-subtyp"/>
</dbReference>
<evidence type="ECO:0000256" key="17">
    <source>
        <dbReference type="ARBA" id="ARBA00023136"/>
    </source>
</evidence>
<evidence type="ECO:0000259" key="24">
    <source>
        <dbReference type="PROSITE" id="PS50011"/>
    </source>
</evidence>
<comment type="catalytic activity">
    <reaction evidence="20">
        <text>L-threonyl-[protein] + ATP = O-phospho-L-threonyl-[protein] + ADP + H(+)</text>
        <dbReference type="Rhea" id="RHEA:46608"/>
        <dbReference type="Rhea" id="RHEA-COMP:11060"/>
        <dbReference type="Rhea" id="RHEA-COMP:11605"/>
        <dbReference type="ChEBI" id="CHEBI:15378"/>
        <dbReference type="ChEBI" id="CHEBI:30013"/>
        <dbReference type="ChEBI" id="CHEBI:30616"/>
        <dbReference type="ChEBI" id="CHEBI:61977"/>
        <dbReference type="ChEBI" id="CHEBI:456216"/>
        <dbReference type="EC" id="2.7.11.1"/>
    </reaction>
</comment>
<feature type="transmembrane region" description="Helical" evidence="23">
    <location>
        <begin position="12"/>
        <end position="31"/>
    </location>
</feature>
<evidence type="ECO:0000256" key="5">
    <source>
        <dbReference type="ARBA" id="ARBA00022475"/>
    </source>
</evidence>
<dbReference type="PROSITE" id="PS00107">
    <property type="entry name" value="PROTEIN_KINASE_ATP"/>
    <property type="match status" value="2"/>
</dbReference>
<evidence type="ECO:0000256" key="4">
    <source>
        <dbReference type="ARBA" id="ARBA00012513"/>
    </source>
</evidence>
<feature type="domain" description="Protein kinase" evidence="24">
    <location>
        <begin position="714"/>
        <end position="1022"/>
    </location>
</feature>
<dbReference type="CDD" id="cd14066">
    <property type="entry name" value="STKc_IRAK"/>
    <property type="match status" value="2"/>
</dbReference>
<comment type="subcellular location">
    <subcellularLocation>
        <location evidence="1">Cell membrane</location>
        <topology evidence="1">Single-pass type I membrane protein</topology>
    </subcellularLocation>
</comment>
<dbReference type="PROSITE" id="PS00108">
    <property type="entry name" value="PROTEIN_KINASE_ST"/>
    <property type="match status" value="2"/>
</dbReference>
<dbReference type="PANTHER" id="PTHR27008:SF610">
    <property type="entry name" value="SERINE-THREONINE_TYROSINE-PROTEIN KINASE CATALYTIC DOMAIN-CONTAINING PROTEIN"/>
    <property type="match status" value="1"/>
</dbReference>
<keyword evidence="8" id="KW-0433">Leucine-rich repeat</keyword>
<keyword evidence="7" id="KW-0597">Phosphoprotein</keyword>
<evidence type="ECO:0000256" key="13">
    <source>
        <dbReference type="ARBA" id="ARBA00022741"/>
    </source>
</evidence>
<dbReference type="FunFam" id="3.80.10.10:FF:000275">
    <property type="entry name" value="Leucine-rich repeat receptor-like protein kinase"/>
    <property type="match status" value="1"/>
</dbReference>
<evidence type="ECO:0000256" key="6">
    <source>
        <dbReference type="ARBA" id="ARBA00022527"/>
    </source>
</evidence>
<keyword evidence="13 22" id="KW-0547">Nucleotide-binding</keyword>
<keyword evidence="19" id="KW-0325">Glycoprotein</keyword>
<evidence type="ECO:0000313" key="26">
    <source>
        <dbReference type="Proteomes" id="UP000323506"/>
    </source>
</evidence>
<gene>
    <name evidence="25" type="ORF">ES288_D10G302500v1</name>
</gene>
<protein>
    <recommendedName>
        <fullName evidence="4">non-specific serine/threonine protein kinase</fullName>
        <ecNumber evidence="4">2.7.11.1</ecNumber>
    </recommendedName>
</protein>
<organism evidence="25 26">
    <name type="scientific">Gossypium darwinii</name>
    <name type="common">Darwin's cotton</name>
    <name type="synonym">Gossypium barbadense var. darwinii</name>
    <dbReference type="NCBI Taxonomy" id="34276"/>
    <lineage>
        <taxon>Eukaryota</taxon>
        <taxon>Viridiplantae</taxon>
        <taxon>Streptophyta</taxon>
        <taxon>Embryophyta</taxon>
        <taxon>Tracheophyta</taxon>
        <taxon>Spermatophyta</taxon>
        <taxon>Magnoliopsida</taxon>
        <taxon>eudicotyledons</taxon>
        <taxon>Gunneridae</taxon>
        <taxon>Pentapetalae</taxon>
        <taxon>rosids</taxon>
        <taxon>malvids</taxon>
        <taxon>Malvales</taxon>
        <taxon>Malvaceae</taxon>
        <taxon>Malvoideae</taxon>
        <taxon>Gossypium</taxon>
    </lineage>
</organism>
<dbReference type="Pfam" id="PF00560">
    <property type="entry name" value="LRR_1"/>
    <property type="match status" value="4"/>
</dbReference>
<dbReference type="GO" id="GO:0005524">
    <property type="term" value="F:ATP binding"/>
    <property type="evidence" value="ECO:0007669"/>
    <property type="project" value="UniProtKB-UniRule"/>
</dbReference>
<dbReference type="InterPro" id="IPR000719">
    <property type="entry name" value="Prot_kinase_dom"/>
</dbReference>
<keyword evidence="10 23" id="KW-0812">Transmembrane</keyword>
<keyword evidence="14" id="KW-0418">Kinase</keyword>